<dbReference type="InterPro" id="IPR052360">
    <property type="entry name" value="Transcr_Regulatory_Proteins"/>
</dbReference>
<dbReference type="SMART" id="SM00066">
    <property type="entry name" value="GAL4"/>
    <property type="match status" value="1"/>
</dbReference>
<name>A0A2V1DTW6_9PLEO</name>
<dbReference type="STRING" id="97972.A0A2V1DTW6"/>
<dbReference type="AlphaFoldDB" id="A0A2V1DTW6"/>
<gene>
    <name evidence="8" type="ORF">DM02DRAFT_654231</name>
</gene>
<evidence type="ECO:0000256" key="5">
    <source>
        <dbReference type="ARBA" id="ARBA00023163"/>
    </source>
</evidence>
<feature type="domain" description="Zn(2)-C6 fungal-type" evidence="7">
    <location>
        <begin position="12"/>
        <end position="40"/>
    </location>
</feature>
<dbReference type="GO" id="GO:0008270">
    <property type="term" value="F:zinc ion binding"/>
    <property type="evidence" value="ECO:0007669"/>
    <property type="project" value="InterPro"/>
</dbReference>
<keyword evidence="4" id="KW-0238">DNA-binding</keyword>
<organism evidence="8 9">
    <name type="scientific">Periconia macrospinosa</name>
    <dbReference type="NCBI Taxonomy" id="97972"/>
    <lineage>
        <taxon>Eukaryota</taxon>
        <taxon>Fungi</taxon>
        <taxon>Dikarya</taxon>
        <taxon>Ascomycota</taxon>
        <taxon>Pezizomycotina</taxon>
        <taxon>Dothideomycetes</taxon>
        <taxon>Pleosporomycetidae</taxon>
        <taxon>Pleosporales</taxon>
        <taxon>Massarineae</taxon>
        <taxon>Periconiaceae</taxon>
        <taxon>Periconia</taxon>
    </lineage>
</organism>
<evidence type="ECO:0000256" key="2">
    <source>
        <dbReference type="ARBA" id="ARBA00022833"/>
    </source>
</evidence>
<proteinExistence type="predicted"/>
<dbReference type="InterPro" id="IPR036864">
    <property type="entry name" value="Zn2-C6_fun-type_DNA-bd_sf"/>
</dbReference>
<keyword evidence="9" id="KW-1185">Reference proteome</keyword>
<dbReference type="Proteomes" id="UP000244855">
    <property type="component" value="Unassembled WGS sequence"/>
</dbReference>
<dbReference type="SUPFAM" id="SSF57701">
    <property type="entry name" value="Zn2/Cys6 DNA-binding domain"/>
    <property type="match status" value="1"/>
</dbReference>
<keyword evidence="5" id="KW-0804">Transcription</keyword>
<accession>A0A2V1DTW6</accession>
<dbReference type="GO" id="GO:0000981">
    <property type="term" value="F:DNA-binding transcription factor activity, RNA polymerase II-specific"/>
    <property type="evidence" value="ECO:0007669"/>
    <property type="project" value="InterPro"/>
</dbReference>
<keyword evidence="2" id="KW-0862">Zinc</keyword>
<dbReference type="Gene3D" id="4.10.240.10">
    <property type="entry name" value="Zn(2)-C6 fungal-type DNA-binding domain"/>
    <property type="match status" value="1"/>
</dbReference>
<evidence type="ECO:0000256" key="1">
    <source>
        <dbReference type="ARBA" id="ARBA00022723"/>
    </source>
</evidence>
<dbReference type="OrthoDB" id="3172332at2759"/>
<evidence type="ECO:0000256" key="4">
    <source>
        <dbReference type="ARBA" id="ARBA00023125"/>
    </source>
</evidence>
<dbReference type="CDD" id="cd00067">
    <property type="entry name" value="GAL4"/>
    <property type="match status" value="1"/>
</dbReference>
<reference evidence="8 9" key="1">
    <citation type="journal article" date="2018" name="Sci. Rep.">
        <title>Comparative genomics provides insights into the lifestyle and reveals functional heterogeneity of dark septate endophytic fungi.</title>
        <authorList>
            <person name="Knapp D.G."/>
            <person name="Nemeth J.B."/>
            <person name="Barry K."/>
            <person name="Hainaut M."/>
            <person name="Henrissat B."/>
            <person name="Johnson J."/>
            <person name="Kuo A."/>
            <person name="Lim J.H.P."/>
            <person name="Lipzen A."/>
            <person name="Nolan M."/>
            <person name="Ohm R.A."/>
            <person name="Tamas L."/>
            <person name="Grigoriev I.V."/>
            <person name="Spatafora J.W."/>
            <person name="Nagy L.G."/>
            <person name="Kovacs G.M."/>
        </authorList>
    </citation>
    <scope>NUCLEOTIDE SEQUENCE [LARGE SCALE GENOMIC DNA]</scope>
    <source>
        <strain evidence="8 9">DSE2036</strain>
    </source>
</reference>
<evidence type="ECO:0000313" key="8">
    <source>
        <dbReference type="EMBL" id="PVI01753.1"/>
    </source>
</evidence>
<dbReference type="PROSITE" id="PS00463">
    <property type="entry name" value="ZN2_CY6_FUNGAL_1"/>
    <property type="match status" value="1"/>
</dbReference>
<dbReference type="PROSITE" id="PS50048">
    <property type="entry name" value="ZN2_CY6_FUNGAL_2"/>
    <property type="match status" value="1"/>
</dbReference>
<evidence type="ECO:0000256" key="3">
    <source>
        <dbReference type="ARBA" id="ARBA00023015"/>
    </source>
</evidence>
<keyword evidence="6" id="KW-0539">Nucleus</keyword>
<evidence type="ECO:0000256" key="6">
    <source>
        <dbReference type="ARBA" id="ARBA00023242"/>
    </source>
</evidence>
<dbReference type="PANTHER" id="PTHR36206:SF13">
    <property type="entry name" value="TRANSCRIPTIONAL REGULATORY PROTEIN MOC3"/>
    <property type="match status" value="1"/>
</dbReference>
<dbReference type="GO" id="GO:0003677">
    <property type="term" value="F:DNA binding"/>
    <property type="evidence" value="ECO:0007669"/>
    <property type="project" value="UniProtKB-KW"/>
</dbReference>
<dbReference type="InterPro" id="IPR001138">
    <property type="entry name" value="Zn2Cys6_DnaBD"/>
</dbReference>
<dbReference type="PANTHER" id="PTHR36206">
    <property type="entry name" value="ASPERCRYPTIN BIOSYNTHESIS CLUSTER-SPECIFIC TRANSCRIPTION REGULATOR ATNN-RELATED"/>
    <property type="match status" value="1"/>
</dbReference>
<evidence type="ECO:0000313" key="9">
    <source>
        <dbReference type="Proteomes" id="UP000244855"/>
    </source>
</evidence>
<dbReference type="EMBL" id="KZ805353">
    <property type="protein sequence ID" value="PVI01753.1"/>
    <property type="molecule type" value="Genomic_DNA"/>
</dbReference>
<sequence>MTSQGIQKSKTGCITCRIRKVKCDEQKPFCKRCISTGRTCDGYRSHFRVSTAPGFSPVTVTTTTAALITVANPTSLPLSIYPPSGVGISFPSPSQIQYLAAHFTIKPTASMGAGPNANGINYELEARATLSATSEPAIHHALTSIATLRKVFEQATHPSSCCIRANSPEVAHGLSEYTHALRTLCVRISSNTASATRYSLLCCQMFITIELALDDFASATQHFIRGLRIMYQSVSRPYLRDTVDGGMQVMPAQLADLPSVDLFVLKLFMTPCPDGLTNDFLAEADGRFPPQLNEQYVNGFAIQQSNFRLVAIVRDTVRLIHGVLRLSPSNPSPNLVNNRRAILEDIQDWKQDFAVISSTEGYQTSPWIRLGLSFSMFCCLSTQVIATLATRPPRSESQAVERTFEELLATAEELSAIKREINFRGEYLTTFQVPSIN</sequence>
<evidence type="ECO:0000259" key="7">
    <source>
        <dbReference type="PROSITE" id="PS50048"/>
    </source>
</evidence>
<protein>
    <recommendedName>
        <fullName evidence="7">Zn(2)-C6 fungal-type domain-containing protein</fullName>
    </recommendedName>
</protein>
<dbReference type="Pfam" id="PF00172">
    <property type="entry name" value="Zn_clus"/>
    <property type="match status" value="1"/>
</dbReference>
<keyword evidence="1" id="KW-0479">Metal-binding</keyword>
<keyword evidence="3" id="KW-0805">Transcription regulation</keyword>